<dbReference type="Pfam" id="PF12917">
    <property type="entry name" value="YfbR-like"/>
    <property type="match status" value="1"/>
</dbReference>
<evidence type="ECO:0000313" key="2">
    <source>
        <dbReference type="Proteomes" id="UP000001929"/>
    </source>
</evidence>
<dbReference type="eggNOG" id="COG1896">
    <property type="taxonomic scope" value="Bacteria"/>
</dbReference>
<organism evidence="1 2">
    <name type="scientific">Rhodospirillum rubrum (strain ATCC 11170 / ATH 1.1.1 / DSM 467 / LMG 4362 / NCIMB 8255 / S1)</name>
    <dbReference type="NCBI Taxonomy" id="269796"/>
    <lineage>
        <taxon>Bacteria</taxon>
        <taxon>Pseudomonadati</taxon>
        <taxon>Pseudomonadota</taxon>
        <taxon>Alphaproteobacteria</taxon>
        <taxon>Rhodospirillales</taxon>
        <taxon>Rhodospirillaceae</taxon>
        <taxon>Rhodospirillum</taxon>
    </lineage>
</organism>
<protein>
    <submittedName>
        <fullName evidence="1">Metal dependent phosphohydrolase, HD region</fullName>
    </submittedName>
</protein>
<dbReference type="EMBL" id="CP000230">
    <property type="protein sequence ID" value="ABC21030.1"/>
    <property type="molecule type" value="Genomic_DNA"/>
</dbReference>
<accession>Q2RXW5</accession>
<dbReference type="RefSeq" id="WP_011387978.1">
    <property type="nucleotide sequence ID" value="NC_007643.1"/>
</dbReference>
<evidence type="ECO:0000313" key="1">
    <source>
        <dbReference type="EMBL" id="ABC21030.1"/>
    </source>
</evidence>
<dbReference type="STRING" id="269796.Rru_A0225"/>
<dbReference type="PhylomeDB" id="Q2RXW5"/>
<dbReference type="EnsemblBacteria" id="ABC21030">
    <property type="protein sequence ID" value="ABC21030"/>
    <property type="gene ID" value="Rru_A0225"/>
</dbReference>
<dbReference type="Proteomes" id="UP000001929">
    <property type="component" value="Chromosome"/>
</dbReference>
<reference evidence="1 2" key="1">
    <citation type="journal article" date="2011" name="Stand. Genomic Sci.">
        <title>Complete genome sequence of Rhodospirillum rubrum type strain (S1).</title>
        <authorList>
            <person name="Munk A.C."/>
            <person name="Copeland A."/>
            <person name="Lucas S."/>
            <person name="Lapidus A."/>
            <person name="Del Rio T.G."/>
            <person name="Barry K."/>
            <person name="Detter J.C."/>
            <person name="Hammon N."/>
            <person name="Israni S."/>
            <person name="Pitluck S."/>
            <person name="Brettin T."/>
            <person name="Bruce D."/>
            <person name="Han C."/>
            <person name="Tapia R."/>
            <person name="Gilna P."/>
            <person name="Schmutz J."/>
            <person name="Larimer F."/>
            <person name="Land M."/>
            <person name="Kyrpides N.C."/>
            <person name="Mavromatis K."/>
            <person name="Richardson P."/>
            <person name="Rohde M."/>
            <person name="Goker M."/>
            <person name="Klenk H.P."/>
            <person name="Zhang Y."/>
            <person name="Roberts G.P."/>
            <person name="Reslewic S."/>
            <person name="Schwartz D.C."/>
        </authorList>
    </citation>
    <scope>NUCLEOTIDE SEQUENCE [LARGE SCALE GENOMIC DNA]</scope>
    <source>
        <strain evidence="2">ATCC 11170 / ATH 1.1.1 / DSM 467 / LMG 4362 / NCIMB 8255 / S1</strain>
    </source>
</reference>
<dbReference type="AlphaFoldDB" id="Q2RXW5"/>
<proteinExistence type="predicted"/>
<name>Q2RXW5_RHORT</name>
<dbReference type="PATRIC" id="fig|269796.9.peg.278"/>
<gene>
    <name evidence="1" type="ordered locus">Rru_A0225</name>
</gene>
<dbReference type="SUPFAM" id="SSF109604">
    <property type="entry name" value="HD-domain/PDEase-like"/>
    <property type="match status" value="1"/>
</dbReference>
<dbReference type="HOGENOM" id="CLU_089999_0_0_5"/>
<dbReference type="KEGG" id="rru:Rru_A0225"/>
<keyword evidence="2" id="KW-1185">Reference proteome</keyword>
<sequence>MAPRPPPDGAPKPTDPALHARLRAQAPRTWQRMLSGRRLNLIDPSPIDIEIIDIALGLSRNTRWNGQTIGAHGWSVAQHSLLVSAIVADRLGAQADPRLVMTALLHDASEYVTHDLITPLKAAVGDVFKELEDRLMCAVHLRFGLPARPAPEVKALIKTADWIAGATEAVQLAGFTAREVKSVLGIAEKPLRDVTLVPLPVAEAQARFLEAFHRLEAAMESSSR</sequence>
<dbReference type="Gene3D" id="1.10.3210.10">
    <property type="entry name" value="Hypothetical protein af1432"/>
    <property type="match status" value="1"/>
</dbReference>